<evidence type="ECO:0000256" key="1">
    <source>
        <dbReference type="SAM" id="MobiDB-lite"/>
    </source>
</evidence>
<evidence type="ECO:0000313" key="2">
    <source>
        <dbReference type="EMBL" id="GGS60316.1"/>
    </source>
</evidence>
<protein>
    <submittedName>
        <fullName evidence="2">Uncharacterized protein</fullName>
    </submittedName>
</protein>
<gene>
    <name evidence="2" type="ORF">GCM10010285_44510</name>
</gene>
<reference evidence="3" key="1">
    <citation type="journal article" date="2019" name="Int. J. Syst. Evol. Microbiol.">
        <title>The Global Catalogue of Microorganisms (GCM) 10K type strain sequencing project: providing services to taxonomists for standard genome sequencing and annotation.</title>
        <authorList>
            <consortium name="The Broad Institute Genomics Platform"/>
            <consortium name="The Broad Institute Genome Sequencing Center for Infectious Disease"/>
            <person name="Wu L."/>
            <person name="Ma J."/>
        </authorList>
    </citation>
    <scope>NUCLEOTIDE SEQUENCE [LARGE SCALE GENOMIC DNA]</scope>
    <source>
        <strain evidence="3">JCM 4416</strain>
    </source>
</reference>
<feature type="compositionally biased region" description="Polar residues" evidence="1">
    <location>
        <begin position="94"/>
        <end position="122"/>
    </location>
</feature>
<name>A0ABQ2TD50_STREZ</name>
<dbReference type="EMBL" id="BMTX01000015">
    <property type="protein sequence ID" value="GGS60316.1"/>
    <property type="molecule type" value="Genomic_DNA"/>
</dbReference>
<feature type="region of interest" description="Disordered" evidence="1">
    <location>
        <begin position="61"/>
        <end position="122"/>
    </location>
</feature>
<evidence type="ECO:0000313" key="3">
    <source>
        <dbReference type="Proteomes" id="UP000597853"/>
    </source>
</evidence>
<dbReference type="Proteomes" id="UP000597853">
    <property type="component" value="Unassembled WGS sequence"/>
</dbReference>
<accession>A0ABQ2TD50</accession>
<organism evidence="2 3">
    <name type="scientific">Streptomyces pseudogriseolus</name>
    <name type="common">Streptomyces gancidicus</name>
    <name type="synonym">Streptomyces rubiginosus</name>
    <dbReference type="NCBI Taxonomy" id="36817"/>
    <lineage>
        <taxon>Bacteria</taxon>
        <taxon>Bacillati</taxon>
        <taxon>Actinomycetota</taxon>
        <taxon>Actinomycetes</taxon>
        <taxon>Kitasatosporales</taxon>
        <taxon>Streptomycetaceae</taxon>
        <taxon>Streptomyces</taxon>
        <taxon>Streptomyces pseudogriseolus group</taxon>
    </lineage>
</organism>
<proteinExistence type="predicted"/>
<comment type="caution">
    <text evidence="2">The sequence shown here is derived from an EMBL/GenBank/DDBJ whole genome shotgun (WGS) entry which is preliminary data.</text>
</comment>
<keyword evidence="3" id="KW-1185">Reference proteome</keyword>
<sequence length="122" mass="12921">MFALTPHRPQTFKLSTDPPFIDRVRDVVGLSLGPPQASVAAVAASAIAASRAAVCRRHDPVVGVEPDGLDRQPGPPDQVTDREERVSVHACALSSPSTGDSTPLSPLSRRTTGPDNYSQPDR</sequence>